<reference evidence="2" key="1">
    <citation type="submission" date="2021-03" db="EMBL/GenBank/DDBJ databases">
        <title>Acanthopleuribacteraceae sp. M133.</title>
        <authorList>
            <person name="Wang G."/>
        </authorList>
    </citation>
    <scope>NUCLEOTIDE SEQUENCE</scope>
    <source>
        <strain evidence="2">M133</strain>
    </source>
</reference>
<feature type="domain" description="Serine aminopeptidase S33" evidence="1">
    <location>
        <begin position="33"/>
        <end position="268"/>
    </location>
</feature>
<gene>
    <name evidence="2" type="ORF">J3U87_02035</name>
</gene>
<sequence length="297" mass="32765">MVSTTQTTHFEEHIEIEGYRERVFLQGWTPESPARALICLVHGLGEHGGRYDHLAAYFNREGIAVTVMDMRGHGRSDGPRGHFPGYPAIFAEIDGLLLEGARRCAGVPVFLYGHSMGGNMVLSYLLRHQSSVPLAGSIATGPLLRTAFEPPSWKVFMGKLLYAVWPGFSMANELDTKGLARDPEVASKYLADPLVHNRITPRFMDVMDGGEYLIEHAASLATPLLLLHGERDPITSAPASAEFAEKAGARCRFKSWPDLLHEIHNEPEKEEVFACELAWMEERIAAISNGGRAPEST</sequence>
<dbReference type="RefSeq" id="WP_237381354.1">
    <property type="nucleotide sequence ID" value="NZ_CP071793.1"/>
</dbReference>
<dbReference type="PRINTS" id="PR00111">
    <property type="entry name" value="ABHYDROLASE"/>
</dbReference>
<dbReference type="InterPro" id="IPR051044">
    <property type="entry name" value="MAG_DAG_Lipase"/>
</dbReference>
<evidence type="ECO:0000313" key="3">
    <source>
        <dbReference type="Proteomes" id="UP000663929"/>
    </source>
</evidence>
<proteinExistence type="predicted"/>
<evidence type="ECO:0000259" key="1">
    <source>
        <dbReference type="Pfam" id="PF12146"/>
    </source>
</evidence>
<dbReference type="EMBL" id="CP071793">
    <property type="protein sequence ID" value="QTD51224.1"/>
    <property type="molecule type" value="Genomic_DNA"/>
</dbReference>
<accession>A0A8A4TPV7</accession>
<dbReference type="Proteomes" id="UP000663929">
    <property type="component" value="Chromosome"/>
</dbReference>
<dbReference type="InterPro" id="IPR022742">
    <property type="entry name" value="Hydrolase_4"/>
</dbReference>
<dbReference type="Gene3D" id="3.40.50.1820">
    <property type="entry name" value="alpha/beta hydrolase"/>
    <property type="match status" value="1"/>
</dbReference>
<dbReference type="SUPFAM" id="SSF53474">
    <property type="entry name" value="alpha/beta-Hydrolases"/>
    <property type="match status" value="1"/>
</dbReference>
<evidence type="ECO:0000313" key="2">
    <source>
        <dbReference type="EMBL" id="QTD51224.1"/>
    </source>
</evidence>
<dbReference type="KEGG" id="scor:J3U87_02035"/>
<keyword evidence="3" id="KW-1185">Reference proteome</keyword>
<protein>
    <submittedName>
        <fullName evidence="2">Lysophospholipase</fullName>
    </submittedName>
</protein>
<dbReference type="InterPro" id="IPR029058">
    <property type="entry name" value="AB_hydrolase_fold"/>
</dbReference>
<dbReference type="PANTHER" id="PTHR11614">
    <property type="entry name" value="PHOSPHOLIPASE-RELATED"/>
    <property type="match status" value="1"/>
</dbReference>
<dbReference type="InterPro" id="IPR000073">
    <property type="entry name" value="AB_hydrolase_1"/>
</dbReference>
<dbReference type="AlphaFoldDB" id="A0A8A4TPV7"/>
<dbReference type="Pfam" id="PF12146">
    <property type="entry name" value="Hydrolase_4"/>
    <property type="match status" value="1"/>
</dbReference>
<name>A0A8A4TPV7_SULCO</name>
<organism evidence="2 3">
    <name type="scientific">Sulfidibacter corallicola</name>
    <dbReference type="NCBI Taxonomy" id="2818388"/>
    <lineage>
        <taxon>Bacteria</taxon>
        <taxon>Pseudomonadati</taxon>
        <taxon>Acidobacteriota</taxon>
        <taxon>Holophagae</taxon>
        <taxon>Acanthopleuribacterales</taxon>
        <taxon>Acanthopleuribacteraceae</taxon>
        <taxon>Sulfidibacter</taxon>
    </lineage>
</organism>